<keyword evidence="3" id="KW-0479">Metal-binding</keyword>
<evidence type="ECO:0000256" key="7">
    <source>
        <dbReference type="SAM" id="SignalP"/>
    </source>
</evidence>
<dbReference type="InterPro" id="IPR045175">
    <property type="entry name" value="M28_fam"/>
</dbReference>
<evidence type="ECO:0000256" key="1">
    <source>
        <dbReference type="ARBA" id="ARBA00022438"/>
    </source>
</evidence>
<proteinExistence type="predicted"/>
<dbReference type="Gene3D" id="3.40.630.10">
    <property type="entry name" value="Zn peptidases"/>
    <property type="match status" value="2"/>
</dbReference>
<evidence type="ECO:0000259" key="8">
    <source>
        <dbReference type="Pfam" id="PF04389"/>
    </source>
</evidence>
<comment type="caution">
    <text evidence="9">The sequence shown here is derived from an EMBL/GenBank/DDBJ whole genome shotgun (WGS) entry which is preliminary data.</text>
</comment>
<evidence type="ECO:0000256" key="4">
    <source>
        <dbReference type="ARBA" id="ARBA00022729"/>
    </source>
</evidence>
<dbReference type="PATRIC" id="fig|517011.3.peg.407"/>
<feature type="domain" description="Peptidase M28" evidence="8">
    <location>
        <begin position="299"/>
        <end position="515"/>
    </location>
</feature>
<keyword evidence="10" id="KW-1185">Reference proteome</keyword>
<evidence type="ECO:0000313" key="9">
    <source>
        <dbReference type="EMBL" id="KRG75668.1"/>
    </source>
</evidence>
<dbReference type="SUPFAM" id="SSF53187">
    <property type="entry name" value="Zn-dependent exopeptidases"/>
    <property type="match status" value="1"/>
</dbReference>
<evidence type="ECO:0000313" key="10">
    <source>
        <dbReference type="Proteomes" id="UP000051386"/>
    </source>
</evidence>
<keyword evidence="6" id="KW-0862">Zinc</keyword>
<feature type="chain" id="PRO_5006395637" evidence="7">
    <location>
        <begin position="19"/>
        <end position="550"/>
    </location>
</feature>
<dbReference type="EMBL" id="LDJK01000013">
    <property type="protein sequence ID" value="KRG75668.1"/>
    <property type="molecule type" value="Genomic_DNA"/>
</dbReference>
<keyword evidence="4 7" id="KW-0732">Signal</keyword>
<dbReference type="RefSeq" id="WP_057507538.1">
    <property type="nucleotide sequence ID" value="NZ_DAMBRS010000007.1"/>
</dbReference>
<dbReference type="AlphaFoldDB" id="A0A0R0DDE3"/>
<dbReference type="InterPro" id="IPR007484">
    <property type="entry name" value="Peptidase_M28"/>
</dbReference>
<dbReference type="PANTHER" id="PTHR12147">
    <property type="entry name" value="METALLOPEPTIDASE M28 FAMILY MEMBER"/>
    <property type="match status" value="1"/>
</dbReference>
<evidence type="ECO:0000256" key="5">
    <source>
        <dbReference type="ARBA" id="ARBA00022801"/>
    </source>
</evidence>
<dbReference type="PANTHER" id="PTHR12147:SF56">
    <property type="entry name" value="AMINOPEPTIDASE YDR415C-RELATED"/>
    <property type="match status" value="1"/>
</dbReference>
<dbReference type="Proteomes" id="UP000051386">
    <property type="component" value="Unassembled WGS sequence"/>
</dbReference>
<dbReference type="InterPro" id="IPR046450">
    <property type="entry name" value="PA_dom_sf"/>
</dbReference>
<feature type="signal peptide" evidence="7">
    <location>
        <begin position="1"/>
        <end position="18"/>
    </location>
</feature>
<dbReference type="FunFam" id="3.40.630.10:FF:000088">
    <property type="entry name" value="Peptidase M20"/>
    <property type="match status" value="1"/>
</dbReference>
<reference evidence="9 10" key="1">
    <citation type="submission" date="2015-05" db="EMBL/GenBank/DDBJ databases">
        <title>Genome sequencing and analysis of members of genus Stenotrophomonas.</title>
        <authorList>
            <person name="Patil P.P."/>
            <person name="Midha S."/>
            <person name="Patil P.B."/>
        </authorList>
    </citation>
    <scope>NUCLEOTIDE SEQUENCE [LARGE SCALE GENOMIC DNA]</scope>
    <source>
        <strain evidence="9 10">DSM 21508</strain>
    </source>
</reference>
<dbReference type="CDD" id="cd05660">
    <property type="entry name" value="M28_like_PA"/>
    <property type="match status" value="1"/>
</dbReference>
<dbReference type="GO" id="GO:0006508">
    <property type="term" value="P:proteolysis"/>
    <property type="evidence" value="ECO:0007669"/>
    <property type="project" value="UniProtKB-KW"/>
</dbReference>
<name>A0A0R0DDE3_9GAMM</name>
<evidence type="ECO:0000256" key="2">
    <source>
        <dbReference type="ARBA" id="ARBA00022670"/>
    </source>
</evidence>
<dbReference type="Pfam" id="PF04389">
    <property type="entry name" value="Peptidase_M28"/>
    <property type="match status" value="1"/>
</dbReference>
<dbReference type="GO" id="GO:0046872">
    <property type="term" value="F:metal ion binding"/>
    <property type="evidence" value="ECO:0007669"/>
    <property type="project" value="UniProtKB-KW"/>
</dbReference>
<evidence type="ECO:0000256" key="6">
    <source>
        <dbReference type="ARBA" id="ARBA00022833"/>
    </source>
</evidence>
<dbReference type="CDD" id="cd04821">
    <property type="entry name" value="PA_M28_1_2"/>
    <property type="match status" value="1"/>
</dbReference>
<dbReference type="SUPFAM" id="SSF52025">
    <property type="entry name" value="PA domain"/>
    <property type="match status" value="1"/>
</dbReference>
<sequence length="550" mass="59627">MRVLLLSSCLFVGGLAHAANDLPGGGIDPQALSRHVRVLASDEFEGRAPASEGEERTVQYLIEQFRSYGLQPGGVDGSWVQPVPLVRAQLDGAATATLTLKGGKRTLANGGDVTLQSLQPRARVQIKDAPLVFIGYGIDAPERNWDDYKGIDLRGKIAVVLINDADFETDAPGAFDGKAVTYYGRWTYKFEEAARRGAEGVLIVHETAPAAYGWATVKSSGTSPLFDIQRSQDEAMAQHTPLRGWMQRSLAEAIFADAGLDFEAEKRKAQRADFKPVALDNARLSAAFKLKREEVVTRNVVAKLPGGTHGDEAVIFSAHWDAFGIGEPDAKGDRVRRGAIDNATGVATVLELGRVFAAGPQPQRSLYFVALTAEEKGLLGASYYAKHPLAPLEKTAAVLNIEMFSPDGATRDIASWGKGRVSLEGDLERVAKARGRGYSPDPNLEAGFFYRADHFAFARLGVPAITIGPGLDKLDGGIEAGRALREKYFKDCYHQACDAWTPSWDPAGHAADTLLVYDLGLELANGRSWPQWEQGSEFRKARDSSEAARR</sequence>
<protein>
    <submittedName>
        <fullName evidence="9">Peptidase M20</fullName>
    </submittedName>
</protein>
<accession>A0A0R0DDE3</accession>
<organism evidence="9 10">
    <name type="scientific">Stenotrophomonas chelatiphaga</name>
    <dbReference type="NCBI Taxonomy" id="517011"/>
    <lineage>
        <taxon>Bacteria</taxon>
        <taxon>Pseudomonadati</taxon>
        <taxon>Pseudomonadota</taxon>
        <taxon>Gammaproteobacteria</taxon>
        <taxon>Lysobacterales</taxon>
        <taxon>Lysobacteraceae</taxon>
        <taxon>Stenotrophomonas</taxon>
    </lineage>
</organism>
<gene>
    <name evidence="9" type="ORF">ABB28_04800</name>
</gene>
<evidence type="ECO:0000256" key="3">
    <source>
        <dbReference type="ARBA" id="ARBA00022723"/>
    </source>
</evidence>
<keyword evidence="1" id="KW-0031">Aminopeptidase</keyword>
<dbReference type="GO" id="GO:0008235">
    <property type="term" value="F:metalloexopeptidase activity"/>
    <property type="evidence" value="ECO:0007669"/>
    <property type="project" value="InterPro"/>
</dbReference>
<dbReference type="GO" id="GO:0004177">
    <property type="term" value="F:aminopeptidase activity"/>
    <property type="evidence" value="ECO:0007669"/>
    <property type="project" value="UniProtKB-KW"/>
</dbReference>
<keyword evidence="2" id="KW-0645">Protease</keyword>
<keyword evidence="5" id="KW-0378">Hydrolase</keyword>
<dbReference type="Gene3D" id="3.50.30.30">
    <property type="match status" value="1"/>
</dbReference>